<dbReference type="PRINTS" id="PR00320">
    <property type="entry name" value="GPROTEINBRPT"/>
</dbReference>
<dbReference type="InterPro" id="IPR001680">
    <property type="entry name" value="WD40_rpt"/>
</dbReference>
<dbReference type="SMART" id="SM00320">
    <property type="entry name" value="WD40"/>
    <property type="match status" value="5"/>
</dbReference>
<sequence>MFASFARRALSSSSSSPLSCCSYSRSFVTTKINGVSAGNLLRQTNDPLGAEAEELAFAPNKSKHNQLFAPSDPIFMSQFLYNSEFIKKQMMESSTNSKSASGEKECAKMLAQIGGTMKSYYKATTGEYDGIVIYSFPKNHDVHTFEQIVKSSGLIEKVYTTKLMTSEDGDVALRAAKELRTVELLAHERKVNSLDFNLSGEYLASGSVDQTIRVWDAERALSGGGNTNNASRSRSTPTTNNNNNIPNGRLLGHRDSVEQLRFSPVHTDELVSVSSDKTVKFWDVRQKKEVQSIPTHGENINVAWSPNGKTVCVGDKNDTLTFIDCTTMRAVKTASGKEVEVRHRKPISRKVFKETEVNEFAWDREKESEKFFVLTGDGKVQCNVWDETKHTIKNVHEFVAHTGGCYTIAFDPSEKKTHFAIGSADSLVSIWNIPVGYMCLRTVARHETPVRTVAFSHDGNFLASASEDDFIDICDPVSSKRVCEPIFVRAPMNALAWHPKTHALAYAGDQEDLNKRKREALNLDEDLDAKASRMEEEERGNAGGRGGASMEENDRDDNRRRRSGNIKPNVNKVQQVEGIVRLWIPKLVVDE</sequence>
<gene>
    <name evidence="6" type="ORF">Bathy07g02060</name>
</gene>
<dbReference type="InterPro" id="IPR040132">
    <property type="entry name" value="Tex1/THOC3"/>
</dbReference>
<dbReference type="Gene3D" id="2.130.10.10">
    <property type="entry name" value="YVTN repeat-like/Quinoprotein amine dehydrogenase"/>
    <property type="match status" value="3"/>
</dbReference>
<feature type="repeat" description="WD" evidence="4">
    <location>
        <begin position="443"/>
        <end position="473"/>
    </location>
</feature>
<proteinExistence type="inferred from homology"/>
<evidence type="ECO:0000313" key="7">
    <source>
        <dbReference type="Proteomes" id="UP000198341"/>
    </source>
</evidence>
<feature type="repeat" description="WD" evidence="4">
    <location>
        <begin position="250"/>
        <end position="292"/>
    </location>
</feature>
<comment type="similarity">
    <text evidence="3">Belongs to the THOC3 family.</text>
</comment>
<dbReference type="InterPro" id="IPR036322">
    <property type="entry name" value="WD40_repeat_dom_sf"/>
</dbReference>
<dbReference type="AlphaFoldDB" id="K8FE71"/>
<accession>K8FE71</accession>
<dbReference type="CDD" id="cd00200">
    <property type="entry name" value="WD40"/>
    <property type="match status" value="1"/>
</dbReference>
<dbReference type="EMBL" id="FO082272">
    <property type="protein sequence ID" value="CCO65991.1"/>
    <property type="molecule type" value="Genomic_DNA"/>
</dbReference>
<organism evidence="6 7">
    <name type="scientific">Bathycoccus prasinos</name>
    <dbReference type="NCBI Taxonomy" id="41875"/>
    <lineage>
        <taxon>Eukaryota</taxon>
        <taxon>Viridiplantae</taxon>
        <taxon>Chlorophyta</taxon>
        <taxon>Mamiellophyceae</taxon>
        <taxon>Mamiellales</taxon>
        <taxon>Bathycoccaceae</taxon>
        <taxon>Bathycoccus</taxon>
    </lineage>
</organism>
<dbReference type="STRING" id="41875.K8FE71"/>
<feature type="compositionally biased region" description="Low complexity" evidence="5">
    <location>
        <begin position="227"/>
        <end position="249"/>
    </location>
</feature>
<evidence type="ECO:0000256" key="2">
    <source>
        <dbReference type="ARBA" id="ARBA00022737"/>
    </source>
</evidence>
<dbReference type="PROSITE" id="PS00678">
    <property type="entry name" value="WD_REPEATS_1"/>
    <property type="match status" value="1"/>
</dbReference>
<name>K8FE71_9CHLO</name>
<evidence type="ECO:0000256" key="4">
    <source>
        <dbReference type="PROSITE-ProRule" id="PRU00221"/>
    </source>
</evidence>
<evidence type="ECO:0000256" key="1">
    <source>
        <dbReference type="ARBA" id="ARBA00022574"/>
    </source>
</evidence>
<dbReference type="SUPFAM" id="SSF50978">
    <property type="entry name" value="WD40 repeat-like"/>
    <property type="match status" value="1"/>
</dbReference>
<dbReference type="KEGG" id="bpg:Bathy07g02060"/>
<keyword evidence="1 4" id="KW-0853">WD repeat</keyword>
<evidence type="ECO:0000256" key="3">
    <source>
        <dbReference type="ARBA" id="ARBA00046343"/>
    </source>
</evidence>
<dbReference type="InterPro" id="IPR015943">
    <property type="entry name" value="WD40/YVTN_repeat-like_dom_sf"/>
</dbReference>
<dbReference type="InterPro" id="IPR020472">
    <property type="entry name" value="WD40_PAC1"/>
</dbReference>
<feature type="region of interest" description="Disordered" evidence="5">
    <location>
        <begin position="524"/>
        <end position="569"/>
    </location>
</feature>
<dbReference type="PROSITE" id="PS50082">
    <property type="entry name" value="WD_REPEATS_2"/>
    <property type="match status" value="4"/>
</dbReference>
<dbReference type="GO" id="GO:0006406">
    <property type="term" value="P:mRNA export from nucleus"/>
    <property type="evidence" value="ECO:0007669"/>
    <property type="project" value="InterPro"/>
</dbReference>
<protein>
    <submittedName>
        <fullName evidence="6">THO complex subunit 3</fullName>
    </submittedName>
</protein>
<keyword evidence="7" id="KW-1185">Reference proteome</keyword>
<evidence type="ECO:0000256" key="5">
    <source>
        <dbReference type="SAM" id="MobiDB-lite"/>
    </source>
</evidence>
<dbReference type="OrthoDB" id="340259at2759"/>
<dbReference type="PROSITE" id="PS50294">
    <property type="entry name" value="WD_REPEATS_REGION"/>
    <property type="match status" value="2"/>
</dbReference>
<dbReference type="GO" id="GO:0000445">
    <property type="term" value="C:THO complex part of transcription export complex"/>
    <property type="evidence" value="ECO:0007669"/>
    <property type="project" value="TreeGrafter"/>
</dbReference>
<dbReference type="Proteomes" id="UP000198341">
    <property type="component" value="Chromosome 7"/>
</dbReference>
<feature type="compositionally biased region" description="Basic and acidic residues" evidence="5">
    <location>
        <begin position="528"/>
        <end position="540"/>
    </location>
</feature>
<evidence type="ECO:0000313" key="6">
    <source>
        <dbReference type="EMBL" id="CCO65991.1"/>
    </source>
</evidence>
<dbReference type="Pfam" id="PF00400">
    <property type="entry name" value="WD40"/>
    <property type="match status" value="5"/>
</dbReference>
<dbReference type="PANTHER" id="PTHR22839:SF0">
    <property type="entry name" value="THO COMPLEX SUBUNIT 3"/>
    <property type="match status" value="1"/>
</dbReference>
<dbReference type="GeneID" id="19014695"/>
<dbReference type="eggNOG" id="KOG1407">
    <property type="taxonomic scope" value="Eukaryota"/>
</dbReference>
<dbReference type="InterPro" id="IPR019775">
    <property type="entry name" value="WD40_repeat_CS"/>
</dbReference>
<feature type="region of interest" description="Disordered" evidence="5">
    <location>
        <begin position="221"/>
        <end position="251"/>
    </location>
</feature>
<feature type="repeat" description="WD" evidence="4">
    <location>
        <begin position="398"/>
        <end position="433"/>
    </location>
</feature>
<feature type="repeat" description="WD" evidence="4">
    <location>
        <begin position="184"/>
        <end position="216"/>
    </location>
</feature>
<dbReference type="RefSeq" id="XP_007511903.1">
    <property type="nucleotide sequence ID" value="XM_007511841.1"/>
</dbReference>
<dbReference type="PANTHER" id="PTHR22839">
    <property type="entry name" value="THO COMPLEX SUBUNIT 3 THO3"/>
    <property type="match status" value="1"/>
</dbReference>
<reference evidence="6 7" key="1">
    <citation type="submission" date="2011-10" db="EMBL/GenBank/DDBJ databases">
        <authorList>
            <person name="Genoscope - CEA"/>
        </authorList>
    </citation>
    <scope>NUCLEOTIDE SEQUENCE [LARGE SCALE GENOMIC DNA]</scope>
    <source>
        <strain evidence="6 7">RCC 1105</strain>
    </source>
</reference>
<keyword evidence="2" id="KW-0677">Repeat</keyword>